<reference evidence="1" key="1">
    <citation type="submission" date="2023-04" db="EMBL/GenBank/DDBJ databases">
        <title>Draft Genome sequencing of Naganishia species isolated from polar environments using Oxford Nanopore Technology.</title>
        <authorList>
            <person name="Leo P."/>
            <person name="Venkateswaran K."/>
        </authorList>
    </citation>
    <scope>NUCLEOTIDE SEQUENCE</scope>
    <source>
        <strain evidence="1">MNA-CCFEE 5262</strain>
    </source>
</reference>
<dbReference type="Proteomes" id="UP001230649">
    <property type="component" value="Unassembled WGS sequence"/>
</dbReference>
<name>A0ACC2UX88_9TREE</name>
<organism evidence="1 2">
    <name type="scientific">Naganishia adeliensis</name>
    <dbReference type="NCBI Taxonomy" id="92952"/>
    <lineage>
        <taxon>Eukaryota</taxon>
        <taxon>Fungi</taxon>
        <taxon>Dikarya</taxon>
        <taxon>Basidiomycota</taxon>
        <taxon>Agaricomycotina</taxon>
        <taxon>Tremellomycetes</taxon>
        <taxon>Filobasidiales</taxon>
        <taxon>Filobasidiaceae</taxon>
        <taxon>Naganishia</taxon>
    </lineage>
</organism>
<dbReference type="EMBL" id="JASBWS010000202">
    <property type="protein sequence ID" value="KAJ9091392.1"/>
    <property type="molecule type" value="Genomic_DNA"/>
</dbReference>
<keyword evidence="2" id="KW-1185">Reference proteome</keyword>
<evidence type="ECO:0000313" key="1">
    <source>
        <dbReference type="EMBL" id="KAJ9091392.1"/>
    </source>
</evidence>
<gene>
    <name evidence="1" type="ORF">QFC20_007640</name>
</gene>
<accession>A0ACC2UX88</accession>
<sequence length="450" mass="49039">MSAFPQSSESTVSHWQATNRGRDSLYGHNKDASVPHEADIVIVGGGTMGVSLAYFLTREGAEGAGKKVVVLEARDVGSGGSSKTKNQTSTSGVDASAKTPLINNCSVNETKKGSDVQVARYHTWLAAREKYGLTAAHGTTLITDPDEAKKVSRFNQAYSCQLRPAASVHSHRLCTALMRKAIESSYSDCQLFTHAPVTSIDKTDDGKWNVKTAKGDVKAGRVVLCTNAYTKNFYDPEKKDEELLHSHIRPAYAQCSLITPPPTYSGLNALKHTYNADGSFYLVQTPSGGIVLGGWNLPLVKGREKTYQRVGNDDDSCVMPQWTKFLANYCKTRFANWGDQVHGEGATRTWSGLMTDSKDALPLVGEVPGKDGMFLSAGFHGHGQSRIIIVAQGLAGILKTGQWASQLPVSFQLTMERLERSRHVETVLDEYSDLKEEIGDVAMQVESMIR</sequence>
<protein>
    <submittedName>
        <fullName evidence="1">Uncharacterized protein</fullName>
    </submittedName>
</protein>
<evidence type="ECO:0000313" key="2">
    <source>
        <dbReference type="Proteomes" id="UP001230649"/>
    </source>
</evidence>
<comment type="caution">
    <text evidence="1">The sequence shown here is derived from an EMBL/GenBank/DDBJ whole genome shotgun (WGS) entry which is preliminary data.</text>
</comment>
<proteinExistence type="predicted"/>